<protein>
    <submittedName>
        <fullName evidence="2">Tn3 transposase DDE domain-containing protein</fullName>
    </submittedName>
</protein>
<gene>
    <name evidence="2" type="ORF">SAMN04489713_10976</name>
</gene>
<feature type="domain" description="Tn3 transposase DDE" evidence="1">
    <location>
        <begin position="26"/>
        <end position="109"/>
    </location>
</feature>
<dbReference type="EMBL" id="FOVH01000009">
    <property type="protein sequence ID" value="SFO74103.1"/>
    <property type="molecule type" value="Genomic_DNA"/>
</dbReference>
<evidence type="ECO:0000313" key="3">
    <source>
        <dbReference type="Proteomes" id="UP000183413"/>
    </source>
</evidence>
<dbReference type="Pfam" id="PF01526">
    <property type="entry name" value="DDE_Tnp_Tn3"/>
    <property type="match status" value="1"/>
</dbReference>
<dbReference type="AlphaFoldDB" id="A0A1I5JNJ0"/>
<reference evidence="2 3" key="1">
    <citation type="submission" date="2016-10" db="EMBL/GenBank/DDBJ databases">
        <authorList>
            <person name="de Groot N.N."/>
        </authorList>
    </citation>
    <scope>NUCLEOTIDE SEQUENCE [LARGE SCALE GENOMIC DNA]</scope>
    <source>
        <strain evidence="2 3">DSM 43067</strain>
    </source>
</reference>
<evidence type="ECO:0000313" key="2">
    <source>
        <dbReference type="EMBL" id="SFO74103.1"/>
    </source>
</evidence>
<dbReference type="STRING" id="1993.SAMN04489713_10976"/>
<proteinExistence type="predicted"/>
<organism evidence="2 3">
    <name type="scientific">Actinomadura madurae</name>
    <dbReference type="NCBI Taxonomy" id="1993"/>
    <lineage>
        <taxon>Bacteria</taxon>
        <taxon>Bacillati</taxon>
        <taxon>Actinomycetota</taxon>
        <taxon>Actinomycetes</taxon>
        <taxon>Streptosporangiales</taxon>
        <taxon>Thermomonosporaceae</taxon>
        <taxon>Actinomadura</taxon>
    </lineage>
</organism>
<dbReference type="Proteomes" id="UP000183413">
    <property type="component" value="Unassembled WGS sequence"/>
</dbReference>
<dbReference type="InterPro" id="IPR002513">
    <property type="entry name" value="Tn3_Tnp_DDE_dom"/>
</dbReference>
<evidence type="ECO:0000259" key="1">
    <source>
        <dbReference type="Pfam" id="PF01526"/>
    </source>
</evidence>
<dbReference type="GO" id="GO:0004803">
    <property type="term" value="F:transposase activity"/>
    <property type="evidence" value="ECO:0007669"/>
    <property type="project" value="InterPro"/>
</dbReference>
<sequence length="111" mass="12526">MELLISAVHRIKARATKRVEQAFIREIRPLRYVRRCYLSEEAARLVAAAIATATFAARQAWLWGEGSTAVAADSTQFSAFDQNIFTEWHSRYGGRGILIYWHIETGSVAVP</sequence>
<name>A0A1I5JNJ0_9ACTN</name>
<accession>A0A1I5JNJ0</accession>
<keyword evidence="3" id="KW-1185">Reference proteome</keyword>
<dbReference type="GO" id="GO:0006313">
    <property type="term" value="P:DNA transposition"/>
    <property type="evidence" value="ECO:0007669"/>
    <property type="project" value="InterPro"/>
</dbReference>
<dbReference type="InParanoid" id="A0A1I5JNJ0"/>